<dbReference type="InterPro" id="IPR005561">
    <property type="entry name" value="ANTAR"/>
</dbReference>
<dbReference type="Gene3D" id="3.30.450.40">
    <property type="match status" value="1"/>
</dbReference>
<keyword evidence="2" id="KW-0804">Transcription</keyword>
<dbReference type="Pfam" id="PF03861">
    <property type="entry name" value="ANTAR"/>
    <property type="match status" value="1"/>
</dbReference>
<name>A0ABS3SIA8_9CELL</name>
<evidence type="ECO:0000313" key="4">
    <source>
        <dbReference type="EMBL" id="MBO3085481.1"/>
    </source>
</evidence>
<dbReference type="PIRSF" id="PIRSF036625">
    <property type="entry name" value="GAF_ANTAR"/>
    <property type="match status" value="1"/>
</dbReference>
<dbReference type="Gene3D" id="1.10.10.10">
    <property type="entry name" value="Winged helix-like DNA-binding domain superfamily/Winged helix DNA-binding domain"/>
    <property type="match status" value="1"/>
</dbReference>
<dbReference type="InterPro" id="IPR003018">
    <property type="entry name" value="GAF"/>
</dbReference>
<organism evidence="4 5">
    <name type="scientific">Cellulomonas fengjieae</name>
    <dbReference type="NCBI Taxonomy" id="2819978"/>
    <lineage>
        <taxon>Bacteria</taxon>
        <taxon>Bacillati</taxon>
        <taxon>Actinomycetota</taxon>
        <taxon>Actinomycetes</taxon>
        <taxon>Micrococcales</taxon>
        <taxon>Cellulomonadaceae</taxon>
        <taxon>Cellulomonas</taxon>
    </lineage>
</organism>
<dbReference type="InterPro" id="IPR012074">
    <property type="entry name" value="GAF_ANTAR"/>
</dbReference>
<dbReference type="PROSITE" id="PS50921">
    <property type="entry name" value="ANTAR"/>
    <property type="match status" value="1"/>
</dbReference>
<dbReference type="SMART" id="SM01012">
    <property type="entry name" value="ANTAR"/>
    <property type="match status" value="1"/>
</dbReference>
<evidence type="ECO:0000259" key="3">
    <source>
        <dbReference type="PROSITE" id="PS50921"/>
    </source>
</evidence>
<dbReference type="EMBL" id="JAGFBM010000007">
    <property type="protein sequence ID" value="MBO3085481.1"/>
    <property type="molecule type" value="Genomic_DNA"/>
</dbReference>
<dbReference type="InterPro" id="IPR036388">
    <property type="entry name" value="WH-like_DNA-bd_sf"/>
</dbReference>
<reference evidence="4 5" key="1">
    <citation type="submission" date="2021-03" db="EMBL/GenBank/DDBJ databases">
        <title>novel species in genus Cellulomonas.</title>
        <authorList>
            <person name="Zhang G."/>
        </authorList>
    </citation>
    <scope>NUCLEOTIDE SEQUENCE [LARGE SCALE GENOMIC DNA]</scope>
    <source>
        <strain evidence="5">zg-ZUI188</strain>
    </source>
</reference>
<protein>
    <submittedName>
        <fullName evidence="4">GAF and ANTAR domain-containing protein</fullName>
    </submittedName>
</protein>
<proteinExistence type="predicted"/>
<dbReference type="Pfam" id="PF13185">
    <property type="entry name" value="GAF_2"/>
    <property type="match status" value="1"/>
</dbReference>
<comment type="caution">
    <text evidence="4">The sequence shown here is derived from an EMBL/GenBank/DDBJ whole genome shotgun (WGS) entry which is preliminary data.</text>
</comment>
<dbReference type="SUPFAM" id="SSF55781">
    <property type="entry name" value="GAF domain-like"/>
    <property type="match status" value="1"/>
</dbReference>
<keyword evidence="5" id="KW-1185">Reference proteome</keyword>
<accession>A0ABS3SIA8</accession>
<keyword evidence="1" id="KW-0805">Transcription regulation</keyword>
<evidence type="ECO:0000256" key="1">
    <source>
        <dbReference type="ARBA" id="ARBA00023015"/>
    </source>
</evidence>
<gene>
    <name evidence="4" type="ORF">J4035_12610</name>
</gene>
<feature type="domain" description="ANTAR" evidence="3">
    <location>
        <begin position="165"/>
        <end position="226"/>
    </location>
</feature>
<evidence type="ECO:0000313" key="5">
    <source>
        <dbReference type="Proteomes" id="UP000678317"/>
    </source>
</evidence>
<dbReference type="InterPro" id="IPR029016">
    <property type="entry name" value="GAF-like_dom_sf"/>
</dbReference>
<dbReference type="Proteomes" id="UP000678317">
    <property type="component" value="Unassembled WGS sequence"/>
</dbReference>
<sequence>MTTRTPTEALAEVAAALVHDQEITGVLARLLHDCVELLPVTAAAILVRNAADELELLSATSHGVAHLELYQAQRESGPCVDASRAGEATFAVGADTVVARWPDVGREIVDAGFQAVHAFPLLFREHALGGLGLFSTGPEEFDHDAAVLAQSMADLATLTIVQPAVMADDELTRHVSLALEGRIVVEQAKGVLAQQLGLGMAEAYDELITRTRSTGSTLARVAQDVVHAAHQR</sequence>
<evidence type="ECO:0000256" key="2">
    <source>
        <dbReference type="ARBA" id="ARBA00023163"/>
    </source>
</evidence>
<dbReference type="RefSeq" id="WP_208213290.1">
    <property type="nucleotide sequence ID" value="NZ_CP074404.1"/>
</dbReference>